<name>A0A5B6X849_9ROSI</name>
<feature type="compositionally biased region" description="Polar residues" evidence="1">
    <location>
        <begin position="29"/>
        <end position="39"/>
    </location>
</feature>
<feature type="compositionally biased region" description="Polar residues" evidence="1">
    <location>
        <begin position="47"/>
        <end position="70"/>
    </location>
</feature>
<dbReference type="PANTHER" id="PTHR32108:SF5">
    <property type="entry name" value="DYNACTIN SUBUNIT 1-LIKE"/>
    <property type="match status" value="1"/>
</dbReference>
<dbReference type="AlphaFoldDB" id="A0A5B6X849"/>
<comment type="caution">
    <text evidence="2">The sequence shown here is derived from an EMBL/GenBank/DDBJ whole genome shotgun (WGS) entry which is preliminary data.</text>
</comment>
<accession>A0A5B6X849</accession>
<dbReference type="EMBL" id="SMMG02000001">
    <property type="protein sequence ID" value="KAA3489454.1"/>
    <property type="molecule type" value="Genomic_DNA"/>
</dbReference>
<proteinExistence type="predicted"/>
<feature type="region of interest" description="Disordered" evidence="1">
    <location>
        <begin position="24"/>
        <end position="70"/>
    </location>
</feature>
<protein>
    <submittedName>
        <fullName evidence="2">Uncharacterized protein</fullName>
    </submittedName>
</protein>
<organism evidence="2 3">
    <name type="scientific">Gossypium australe</name>
    <dbReference type="NCBI Taxonomy" id="47621"/>
    <lineage>
        <taxon>Eukaryota</taxon>
        <taxon>Viridiplantae</taxon>
        <taxon>Streptophyta</taxon>
        <taxon>Embryophyta</taxon>
        <taxon>Tracheophyta</taxon>
        <taxon>Spermatophyta</taxon>
        <taxon>Magnoliopsida</taxon>
        <taxon>eudicotyledons</taxon>
        <taxon>Gunneridae</taxon>
        <taxon>Pentapetalae</taxon>
        <taxon>rosids</taxon>
        <taxon>malvids</taxon>
        <taxon>Malvales</taxon>
        <taxon>Malvaceae</taxon>
        <taxon>Malvoideae</taxon>
        <taxon>Gossypium</taxon>
    </lineage>
</organism>
<sequence>MIENAIKCNKIEAGEGARKTIPKKRENDVNNLSVHNKSYSKPIAVSQPKTVITDNQNPSRQESNAKQNTEKLQFTPIPMTYRELYQNLFDAHVVSLHYLKPLQPSYLKWLAHNDWLRIAFVTDTYHDSVGSYVSYMSIVLHKGLC</sequence>
<dbReference type="PANTHER" id="PTHR32108">
    <property type="entry name" value="DNA-DIRECTED RNA POLYMERASE SUBUNIT ALPHA"/>
    <property type="match status" value="1"/>
</dbReference>
<reference evidence="3" key="1">
    <citation type="journal article" date="2019" name="Plant Biotechnol. J.">
        <title>Genome sequencing of the Australian wild diploid species Gossypium australe highlights disease resistance and delayed gland morphogenesis.</title>
        <authorList>
            <person name="Cai Y."/>
            <person name="Cai X."/>
            <person name="Wang Q."/>
            <person name="Wang P."/>
            <person name="Zhang Y."/>
            <person name="Cai C."/>
            <person name="Xu Y."/>
            <person name="Wang K."/>
            <person name="Zhou Z."/>
            <person name="Wang C."/>
            <person name="Geng S."/>
            <person name="Li B."/>
            <person name="Dong Q."/>
            <person name="Hou Y."/>
            <person name="Wang H."/>
            <person name="Ai P."/>
            <person name="Liu Z."/>
            <person name="Yi F."/>
            <person name="Sun M."/>
            <person name="An G."/>
            <person name="Cheng J."/>
            <person name="Zhang Y."/>
            <person name="Shi Q."/>
            <person name="Xie Y."/>
            <person name="Shi X."/>
            <person name="Chang Y."/>
            <person name="Huang F."/>
            <person name="Chen Y."/>
            <person name="Hong S."/>
            <person name="Mi L."/>
            <person name="Sun Q."/>
            <person name="Zhang L."/>
            <person name="Zhou B."/>
            <person name="Peng R."/>
            <person name="Zhang X."/>
            <person name="Liu F."/>
        </authorList>
    </citation>
    <scope>NUCLEOTIDE SEQUENCE [LARGE SCALE GENOMIC DNA]</scope>
    <source>
        <strain evidence="3">cv. PA1801</strain>
    </source>
</reference>
<evidence type="ECO:0000313" key="2">
    <source>
        <dbReference type="EMBL" id="KAA3489454.1"/>
    </source>
</evidence>
<keyword evidence="3" id="KW-1185">Reference proteome</keyword>
<evidence type="ECO:0000256" key="1">
    <source>
        <dbReference type="SAM" id="MobiDB-lite"/>
    </source>
</evidence>
<evidence type="ECO:0000313" key="3">
    <source>
        <dbReference type="Proteomes" id="UP000325315"/>
    </source>
</evidence>
<gene>
    <name evidence="2" type="ORF">EPI10_033070</name>
</gene>
<dbReference type="Proteomes" id="UP000325315">
    <property type="component" value="Unassembled WGS sequence"/>
</dbReference>